<evidence type="ECO:0000313" key="3">
    <source>
        <dbReference type="EMBL" id="AXK42842.1"/>
    </source>
</evidence>
<feature type="transmembrane region" description="Helical" evidence="2">
    <location>
        <begin position="287"/>
        <end position="308"/>
    </location>
</feature>
<sequence length="426" mass="46887">MKLSYSIVRDLAAFSTIGLVTVSWASTTESTIANLATLRLGFIAIIILYLVWGIVKNPSKAARILVGSAFMGLFAGYSILMLGVMSPTASSSFSLHMTWVILSSSIAGVYYLTPAGKPIVSDRAVWMFICFALLILIYTVVEGGLLISGYPRFVYEVKNYEGNTISYSQGISKFFGLAAVFSAIILSRSMTSSHLRYLCVGFVGVFLALSLIGGGRGDFIFALLTSMLVLRKFYLAAFFFVLVLIGFVYSSAVDETLSAYSVLVGRFAAFSYSLGMRDTLLIDSFKLLFDNINCFTIGCGIGYFQSYYHYPMALYPHNVVIEMLISFGLVTTAALVLLAVSGQKRVRERHGRSPNFEFMMVFFLLISVKSGTILTSFLLFGGLVFLALHGAASLQVSKREKAKISASTPRTNRSRPFDNRPRRSRF</sequence>
<dbReference type="OrthoDB" id="8480934at2"/>
<keyword evidence="2" id="KW-1133">Transmembrane helix</keyword>
<feature type="transmembrane region" description="Helical" evidence="2">
    <location>
        <begin position="361"/>
        <end position="388"/>
    </location>
</feature>
<evidence type="ECO:0000256" key="2">
    <source>
        <dbReference type="SAM" id="Phobius"/>
    </source>
</evidence>
<proteinExistence type="predicted"/>
<organism evidence="3 4">
    <name type="scientific">Erythrobacter aureus</name>
    <dbReference type="NCBI Taxonomy" id="2182384"/>
    <lineage>
        <taxon>Bacteria</taxon>
        <taxon>Pseudomonadati</taxon>
        <taxon>Pseudomonadota</taxon>
        <taxon>Alphaproteobacteria</taxon>
        <taxon>Sphingomonadales</taxon>
        <taxon>Erythrobacteraceae</taxon>
        <taxon>Erythrobacter/Porphyrobacter group</taxon>
        <taxon>Erythrobacter</taxon>
    </lineage>
</organism>
<feature type="transmembrane region" description="Helical" evidence="2">
    <location>
        <begin position="64"/>
        <end position="87"/>
    </location>
</feature>
<accession>A0A345YFZ0</accession>
<feature type="transmembrane region" description="Helical" evidence="2">
    <location>
        <begin position="93"/>
        <end position="112"/>
    </location>
</feature>
<feature type="compositionally biased region" description="Basic and acidic residues" evidence="1">
    <location>
        <begin position="415"/>
        <end position="426"/>
    </location>
</feature>
<feature type="transmembrane region" description="Helical" evidence="2">
    <location>
        <begin position="124"/>
        <end position="147"/>
    </location>
</feature>
<feature type="transmembrane region" description="Helical" evidence="2">
    <location>
        <begin position="195"/>
        <end position="212"/>
    </location>
</feature>
<dbReference type="KEGG" id="err:DVR09_11345"/>
<name>A0A345YFZ0_9SPHN</name>
<feature type="transmembrane region" description="Helical" evidence="2">
    <location>
        <begin position="32"/>
        <end position="52"/>
    </location>
</feature>
<evidence type="ECO:0000256" key="1">
    <source>
        <dbReference type="SAM" id="MobiDB-lite"/>
    </source>
</evidence>
<dbReference type="RefSeq" id="WP_115417020.1">
    <property type="nucleotide sequence ID" value="NZ_CP031357.1"/>
</dbReference>
<reference evidence="4" key="1">
    <citation type="submission" date="2018-07" db="EMBL/GenBank/DDBJ databases">
        <title>Genome sequence of Erythrobacter strain YH-07, an antagonistic bacterium isolated from Yellow Sea.</title>
        <authorList>
            <person name="Tang T."/>
            <person name="Liu Q."/>
            <person name="Sun X."/>
        </authorList>
    </citation>
    <scope>NUCLEOTIDE SEQUENCE [LARGE SCALE GENOMIC DNA]</scope>
    <source>
        <strain evidence="4">YH-07</strain>
    </source>
</reference>
<feature type="transmembrane region" description="Helical" evidence="2">
    <location>
        <begin position="7"/>
        <end position="26"/>
    </location>
</feature>
<keyword evidence="2" id="KW-0812">Transmembrane</keyword>
<feature type="region of interest" description="Disordered" evidence="1">
    <location>
        <begin position="403"/>
        <end position="426"/>
    </location>
</feature>
<dbReference type="Proteomes" id="UP000254508">
    <property type="component" value="Chromosome"/>
</dbReference>
<evidence type="ECO:0008006" key="5">
    <source>
        <dbReference type="Google" id="ProtNLM"/>
    </source>
</evidence>
<protein>
    <recommendedName>
        <fullName evidence="5">O-antigen ligase domain-containing protein</fullName>
    </recommendedName>
</protein>
<feature type="transmembrane region" description="Helical" evidence="2">
    <location>
        <begin position="233"/>
        <end position="251"/>
    </location>
</feature>
<gene>
    <name evidence="3" type="ORF">DVR09_11345</name>
</gene>
<evidence type="ECO:0000313" key="4">
    <source>
        <dbReference type="Proteomes" id="UP000254508"/>
    </source>
</evidence>
<feature type="transmembrane region" description="Helical" evidence="2">
    <location>
        <begin position="320"/>
        <end position="340"/>
    </location>
</feature>
<keyword evidence="4" id="KW-1185">Reference proteome</keyword>
<keyword evidence="2" id="KW-0472">Membrane</keyword>
<dbReference type="AlphaFoldDB" id="A0A345YFZ0"/>
<dbReference type="EMBL" id="CP031357">
    <property type="protein sequence ID" value="AXK42842.1"/>
    <property type="molecule type" value="Genomic_DNA"/>
</dbReference>